<feature type="compositionally biased region" description="Basic and acidic residues" evidence="2">
    <location>
        <begin position="1"/>
        <end position="14"/>
    </location>
</feature>
<keyword evidence="3" id="KW-0472">Membrane</keyword>
<keyword evidence="5" id="KW-1185">Reference proteome</keyword>
<organism evidence="4 5">
    <name type="scientific">Mycoplasma bradburyae</name>
    <dbReference type="NCBI Taxonomy" id="2963128"/>
    <lineage>
        <taxon>Bacteria</taxon>
        <taxon>Bacillati</taxon>
        <taxon>Mycoplasmatota</taxon>
        <taxon>Mollicutes</taxon>
        <taxon>Mycoplasmataceae</taxon>
        <taxon>Mycoplasma</taxon>
    </lineage>
</organism>
<name>A0ABT5GBC3_9MOLU</name>
<keyword evidence="1" id="KW-0175">Coiled coil</keyword>
<proteinExistence type="predicted"/>
<protein>
    <submittedName>
        <fullName evidence="4">Uncharacterized protein</fullName>
    </submittedName>
</protein>
<sequence length="988" mass="114850">MSIKEFSDNNKDWDYSIPISKNNNQDQSNKANEDVDKKLDLEKEESSNLEENKQSESLDKTKEELKNESEFAKEESLNNNDSLDDKQEENNKVIIDDDLSSLALDNDDFTENKIPKIAPIFGKTQQSVVVNKELEDNKNNIENKQEINQNNNVENLDNNLVNDQEENNKVVDADDLSSLASNDDTNKEVAKIAPKIGGIDTKNVVVKKQPTKIEVNQNNVTPSELVNSEDDIVVSGPGVSYEVTDNSVMPENNNAEILTDLTPKEVRPADSKPIVYENAENDYLESFRKTNFNISSLINSNAISGLAIPAFVNDYNENKWKDENHDKYHLNYVQIAVDPINNFYGKITESIDPLVDQYLSTIINEDHSPFKKQEVLIKECDRLLKEIKDYYVKNNIRGKKIGNGFIIFSFFLIIGLFLLPIFLKNKKAIKAFEEFESSRLAETNDIWNVNHSLSLQFASRVNYNELMKYVARKLNMDFENDCDEDIYTYLKKNHKELLDVSSAITLKYKNTPILDCIAKHKEWEYVTTSHQMSFPYTDVSVSMNSDGSVSRRTITRYETLVAYHYENTPFIRATRHQILKTNFKPGFSFETNLLDKKAAKKNKNRINFENEEFSKLMNITNKNNQINTELLEFFTIKAQEDYVKWYQNPDNWINFKKLDRILVNTPQAITSSELKGFDTGLSNSLRKVTYTQADLDLTYRLNDLNVQYLVKDKYQTITELIKIIKTVVSDYLSNWAKRVTPFMLSPTISREWYSEDQNYKISTSDTFEKSIIPKKLNYEYILSKVFRNNLLYINKSIPGTESWYKINKIHKDGEFVRYEILQNAYEKYEEIDYVPVVGAHVGCKIIPVPYVRYYPIYEPKFVYFLKKENKHNHNFTITNNKNKSYFNIANNFKLELNNESNFKINHAKRSIDLLNPFLILRNQANQRYLELLDEIRENCSNYVHVQANDDGYFIFVNTTTPEDIDNQIIATSIAKLKNNLLELNQLLD</sequence>
<feature type="compositionally biased region" description="Basic and acidic residues" evidence="2">
    <location>
        <begin position="31"/>
        <end position="76"/>
    </location>
</feature>
<evidence type="ECO:0000256" key="2">
    <source>
        <dbReference type="SAM" id="MobiDB-lite"/>
    </source>
</evidence>
<feature type="region of interest" description="Disordered" evidence="2">
    <location>
        <begin position="1"/>
        <end position="90"/>
    </location>
</feature>
<feature type="coiled-coil region" evidence="1">
    <location>
        <begin position="131"/>
        <end position="173"/>
    </location>
</feature>
<evidence type="ECO:0000313" key="5">
    <source>
        <dbReference type="Proteomes" id="UP001220940"/>
    </source>
</evidence>
<accession>A0ABT5GBC3</accession>
<feature type="transmembrane region" description="Helical" evidence="3">
    <location>
        <begin position="404"/>
        <end position="423"/>
    </location>
</feature>
<keyword evidence="3" id="KW-1133">Transmembrane helix</keyword>
<comment type="caution">
    <text evidence="4">The sequence shown here is derived from an EMBL/GenBank/DDBJ whole genome shotgun (WGS) entry which is preliminary data.</text>
</comment>
<evidence type="ECO:0000256" key="1">
    <source>
        <dbReference type="SAM" id="Coils"/>
    </source>
</evidence>
<keyword evidence="3" id="KW-0812">Transmembrane</keyword>
<evidence type="ECO:0000313" key="4">
    <source>
        <dbReference type="EMBL" id="MDC4182017.1"/>
    </source>
</evidence>
<dbReference type="Proteomes" id="UP001220940">
    <property type="component" value="Unassembled WGS sequence"/>
</dbReference>
<gene>
    <name evidence="4" type="ORF">LNO68_02315</name>
</gene>
<feature type="compositionally biased region" description="Polar residues" evidence="2">
    <location>
        <begin position="19"/>
        <end position="30"/>
    </location>
</feature>
<dbReference type="RefSeq" id="WP_255034982.1">
    <property type="nucleotide sequence ID" value="NZ_CP101414.1"/>
</dbReference>
<evidence type="ECO:0000256" key="3">
    <source>
        <dbReference type="SAM" id="Phobius"/>
    </source>
</evidence>
<dbReference type="EMBL" id="JAJHZM010000011">
    <property type="protein sequence ID" value="MDC4182017.1"/>
    <property type="molecule type" value="Genomic_DNA"/>
</dbReference>
<reference evidence="4" key="1">
    <citation type="submission" date="2021-11" db="EMBL/GenBank/DDBJ databases">
        <title>Description of Mycoplasma bradburyaesp. nov.from sea birds: a tribute to a great mycoplasmologist.</title>
        <authorList>
            <person name="Ramirez A.S."/>
            <person name="Poveda C."/>
            <person name="Suarez-Perez A."/>
            <person name="Rosales R.S."/>
            <person name="Dijkman R."/>
            <person name="Feberwee A."/>
            <person name="Spergser J."/>
            <person name="Szostak M.P."/>
            <person name="Ressel L."/>
            <person name="Calabuig P."/>
            <person name="Catania S."/>
            <person name="Gobbo F."/>
            <person name="Timofte D."/>
            <person name="Poveda J.B."/>
        </authorList>
    </citation>
    <scope>NUCLEOTIDE SEQUENCE [LARGE SCALE GENOMIC DNA]</scope>
    <source>
        <strain evidence="4">T158</strain>
    </source>
</reference>